<dbReference type="AlphaFoldDB" id="A0A4Y8AGB5"/>
<dbReference type="RefSeq" id="WP_134335818.1">
    <property type="nucleotide sequence ID" value="NZ_BMCZ01000004.1"/>
</dbReference>
<dbReference type="OrthoDB" id="3034330at2"/>
<evidence type="ECO:0000313" key="1">
    <source>
        <dbReference type="EMBL" id="MBB3968577.1"/>
    </source>
</evidence>
<keyword evidence="4" id="KW-1185">Reference proteome</keyword>
<dbReference type="InterPro" id="IPR046230">
    <property type="entry name" value="DUF6263"/>
</dbReference>
<proteinExistence type="predicted"/>
<evidence type="ECO:0000313" key="4">
    <source>
        <dbReference type="Proteomes" id="UP000583101"/>
    </source>
</evidence>
<evidence type="ECO:0000313" key="3">
    <source>
        <dbReference type="Proteomes" id="UP000297248"/>
    </source>
</evidence>
<reference evidence="2 3" key="1">
    <citation type="journal article" date="2016" name="Int. J. Syst. Evol. Microbiol.">
        <title>Proposal of Mucilaginibacter phyllosphaerae sp. nov. isolated from the phyllosphere of Galium album.</title>
        <authorList>
            <person name="Aydogan E.L."/>
            <person name="Busse H.J."/>
            <person name="Moser G."/>
            <person name="Muller C."/>
            <person name="Kampfer P."/>
            <person name="Glaeser S.P."/>
        </authorList>
    </citation>
    <scope>NUCLEOTIDE SEQUENCE [LARGE SCALE GENOMIC DNA]</scope>
    <source>
        <strain evidence="2 3">PP-F2FG21</strain>
    </source>
</reference>
<sequence length="307" mass="34222">MKLTFTLLILLIAATGYSQKIKLQLNLQKDSTYTITMNAKMDIDQLIQGAHQIVKTTITGVMSHKVISIQDTLYDMDVTYKSLVMNMELGGKTINFNSQDNDTTNIMSKAMRNMIGNSFTIMMSKRGQIVTVKNTERLFAGIFKGFPAIDEQKKTQLMAQLQQSFGDKSIKGNLQESFVIFPKVQVDVKSNWTNQTFLEAAAISAKTKTTFTLDGVTDDAYEISGTAVIMADKVPEFKNSNKFFIRLLNIAGDNVTKVKINKKTGWIMQSNVKKHIKGDVELKQTLDGPILITYPMVIDGDLSTTGN</sequence>
<dbReference type="Proteomes" id="UP000297248">
    <property type="component" value="Unassembled WGS sequence"/>
</dbReference>
<reference evidence="2" key="2">
    <citation type="submission" date="2019-03" db="EMBL/GenBank/DDBJ databases">
        <authorList>
            <person name="Yan Y.-Q."/>
            <person name="Du Z.-J."/>
        </authorList>
    </citation>
    <scope>NUCLEOTIDE SEQUENCE</scope>
    <source>
        <strain evidence="2">PP-F2FG21</strain>
    </source>
</reference>
<reference evidence="1 4" key="3">
    <citation type="submission" date="2020-08" db="EMBL/GenBank/DDBJ databases">
        <title>Genomic Encyclopedia of Type Strains, Phase IV (KMG-IV): sequencing the most valuable type-strain genomes for metagenomic binning, comparative biology and taxonomic classification.</title>
        <authorList>
            <person name="Goeker M."/>
        </authorList>
    </citation>
    <scope>NUCLEOTIDE SEQUENCE [LARGE SCALE GENOMIC DNA]</scope>
    <source>
        <strain evidence="1 4">DSM 100995</strain>
    </source>
</reference>
<dbReference type="EMBL" id="SNQG01000002">
    <property type="protein sequence ID" value="TEW67783.1"/>
    <property type="molecule type" value="Genomic_DNA"/>
</dbReference>
<dbReference type="Pfam" id="PF19777">
    <property type="entry name" value="DUF6263"/>
    <property type="match status" value="1"/>
</dbReference>
<gene>
    <name evidence="2" type="ORF">E2R65_07280</name>
    <name evidence="1" type="ORF">GGR35_001169</name>
</gene>
<protein>
    <submittedName>
        <fullName evidence="1">Uncharacterized protein (DUF1778 family)</fullName>
    </submittedName>
</protein>
<comment type="caution">
    <text evidence="2">The sequence shown here is derived from an EMBL/GenBank/DDBJ whole genome shotgun (WGS) entry which is preliminary data.</text>
</comment>
<dbReference type="EMBL" id="JACIEG010000002">
    <property type="protein sequence ID" value="MBB3968577.1"/>
    <property type="molecule type" value="Genomic_DNA"/>
</dbReference>
<organism evidence="2 3">
    <name type="scientific">Mucilaginibacter phyllosphaerae</name>
    <dbReference type="NCBI Taxonomy" id="1812349"/>
    <lineage>
        <taxon>Bacteria</taxon>
        <taxon>Pseudomonadati</taxon>
        <taxon>Bacteroidota</taxon>
        <taxon>Sphingobacteriia</taxon>
        <taxon>Sphingobacteriales</taxon>
        <taxon>Sphingobacteriaceae</taxon>
        <taxon>Mucilaginibacter</taxon>
    </lineage>
</organism>
<dbReference type="Proteomes" id="UP000583101">
    <property type="component" value="Unassembled WGS sequence"/>
</dbReference>
<accession>A0A4Y8AGB5</accession>
<name>A0A4Y8AGB5_9SPHI</name>
<evidence type="ECO:0000313" key="2">
    <source>
        <dbReference type="EMBL" id="TEW67783.1"/>
    </source>
</evidence>